<evidence type="ECO:0000313" key="1">
    <source>
        <dbReference type="EMBL" id="CDQ60164.1"/>
    </source>
</evidence>
<sequence>MGYRTIDKQLGEKATTLGAIIRKWKKFKMTVNHPRSGAPCKISPRGASMIMRKEKGGGLQAKEYHPNREARGWKHHVVGVLCCRRDWCTSQNRWHHEAGQLCGYIEATSQDISQEVKAWSQMGLPNGQ</sequence>
<dbReference type="PaxDb" id="8022-A0A060W4J2"/>
<protein>
    <submittedName>
        <fullName evidence="1">Uncharacterized protein</fullName>
    </submittedName>
</protein>
<dbReference type="Gene3D" id="1.10.10.10">
    <property type="entry name" value="Winged helix-like DNA-binding domain superfamily/Winged helix DNA-binding domain"/>
    <property type="match status" value="1"/>
</dbReference>
<name>A0A060W4J2_ONCMY</name>
<proteinExistence type="predicted"/>
<gene>
    <name evidence="1" type="ORF">GSONMT00081212001</name>
</gene>
<dbReference type="STRING" id="8022.A0A060W4J2"/>
<dbReference type="InterPro" id="IPR036388">
    <property type="entry name" value="WH-like_DNA-bd_sf"/>
</dbReference>
<organism evidence="1 2">
    <name type="scientific">Oncorhynchus mykiss</name>
    <name type="common">Rainbow trout</name>
    <name type="synonym">Salmo gairdneri</name>
    <dbReference type="NCBI Taxonomy" id="8022"/>
    <lineage>
        <taxon>Eukaryota</taxon>
        <taxon>Metazoa</taxon>
        <taxon>Chordata</taxon>
        <taxon>Craniata</taxon>
        <taxon>Vertebrata</taxon>
        <taxon>Euteleostomi</taxon>
        <taxon>Actinopterygii</taxon>
        <taxon>Neopterygii</taxon>
        <taxon>Teleostei</taxon>
        <taxon>Protacanthopterygii</taxon>
        <taxon>Salmoniformes</taxon>
        <taxon>Salmonidae</taxon>
        <taxon>Salmoninae</taxon>
        <taxon>Oncorhynchus</taxon>
    </lineage>
</organism>
<dbReference type="AlphaFoldDB" id="A0A060W4J2"/>
<accession>A0A060W4J2</accession>
<evidence type="ECO:0000313" key="2">
    <source>
        <dbReference type="Proteomes" id="UP000193380"/>
    </source>
</evidence>
<dbReference type="EMBL" id="FR904342">
    <property type="protein sequence ID" value="CDQ60164.1"/>
    <property type="molecule type" value="Genomic_DNA"/>
</dbReference>
<reference evidence="1" key="1">
    <citation type="journal article" date="2014" name="Nat. Commun.">
        <title>The rainbow trout genome provides novel insights into evolution after whole-genome duplication in vertebrates.</title>
        <authorList>
            <person name="Berthelot C."/>
            <person name="Brunet F."/>
            <person name="Chalopin D."/>
            <person name="Juanchich A."/>
            <person name="Bernard M."/>
            <person name="Noel B."/>
            <person name="Bento P."/>
            <person name="Da Silva C."/>
            <person name="Labadie K."/>
            <person name="Alberti A."/>
            <person name="Aury J.M."/>
            <person name="Louis A."/>
            <person name="Dehais P."/>
            <person name="Bardou P."/>
            <person name="Montfort J."/>
            <person name="Klopp C."/>
            <person name="Cabau C."/>
            <person name="Gaspin C."/>
            <person name="Thorgaard G.H."/>
            <person name="Boussaha M."/>
            <person name="Quillet E."/>
            <person name="Guyomard R."/>
            <person name="Galiana D."/>
            <person name="Bobe J."/>
            <person name="Volff J.N."/>
            <person name="Genet C."/>
            <person name="Wincker P."/>
            <person name="Jaillon O."/>
            <person name="Roest Crollius H."/>
            <person name="Guiguen Y."/>
        </authorList>
    </citation>
    <scope>NUCLEOTIDE SEQUENCE [LARGE SCALE GENOMIC DNA]</scope>
</reference>
<reference evidence="1" key="2">
    <citation type="submission" date="2014-03" db="EMBL/GenBank/DDBJ databases">
        <authorList>
            <person name="Genoscope - CEA"/>
        </authorList>
    </citation>
    <scope>NUCLEOTIDE SEQUENCE</scope>
</reference>
<dbReference type="Proteomes" id="UP000193380">
    <property type="component" value="Unassembled WGS sequence"/>
</dbReference>